<keyword evidence="8" id="KW-1185">Reference proteome</keyword>
<keyword evidence="4 5" id="KW-0472">Membrane</keyword>
<dbReference type="Proteomes" id="UP000007488">
    <property type="component" value="Chromosome"/>
</dbReference>
<keyword evidence="3 5" id="KW-1133">Transmembrane helix</keyword>
<evidence type="ECO:0000256" key="1">
    <source>
        <dbReference type="ARBA" id="ARBA00004127"/>
    </source>
</evidence>
<dbReference type="InterPro" id="IPR010652">
    <property type="entry name" value="DUF1232"/>
</dbReference>
<proteinExistence type="predicted"/>
<keyword evidence="2 5" id="KW-0812">Transmembrane</keyword>
<sequence length="143" mass="16462">MDDDKSPQKDLTVSKEINDNLTEITGLETINFTLLACFRTLTDCRQPYYLRVIFWSIVLLTISPFDLCPDFMAYIGYIDDSIIILLGSILLKVSLEKEIIEEYYQKSAAANSHRFGDKAGCLLIIMLWILITYLTSELFIILY</sequence>
<evidence type="ECO:0000256" key="5">
    <source>
        <dbReference type="SAM" id="Phobius"/>
    </source>
</evidence>
<dbReference type="EMBL" id="CP002547">
    <property type="protein sequence ID" value="ADY54638.1"/>
    <property type="molecule type" value="Genomic_DNA"/>
</dbReference>
<evidence type="ECO:0000256" key="3">
    <source>
        <dbReference type="ARBA" id="ARBA00022989"/>
    </source>
</evidence>
<evidence type="ECO:0000313" key="8">
    <source>
        <dbReference type="Proteomes" id="UP000007488"/>
    </source>
</evidence>
<evidence type="ECO:0000313" key="7">
    <source>
        <dbReference type="EMBL" id="ADY54638.1"/>
    </source>
</evidence>
<feature type="transmembrane region" description="Helical" evidence="5">
    <location>
        <begin position="48"/>
        <end position="65"/>
    </location>
</feature>
<reference evidence="7 8" key="1">
    <citation type="journal article" date="2011" name="Stand. Genomic Sci.">
        <title>Complete genome sequence of Syntrophobotulus glycolicus type strain (FlGlyR).</title>
        <authorList>
            <person name="Han C."/>
            <person name="Mwirichia R."/>
            <person name="Chertkov O."/>
            <person name="Held B."/>
            <person name="Lapidus A."/>
            <person name="Nolan M."/>
            <person name="Lucas S."/>
            <person name="Hammon N."/>
            <person name="Deshpande S."/>
            <person name="Cheng J.F."/>
            <person name="Tapia R."/>
            <person name="Goodwin L."/>
            <person name="Pitluck S."/>
            <person name="Huntemann M."/>
            <person name="Liolios K."/>
            <person name="Ivanova N."/>
            <person name="Pagani I."/>
            <person name="Mavromatis K."/>
            <person name="Ovchinikova G."/>
            <person name="Pati A."/>
            <person name="Chen A."/>
            <person name="Palaniappan K."/>
            <person name="Land M."/>
            <person name="Hauser L."/>
            <person name="Brambilla E.M."/>
            <person name="Rohde M."/>
            <person name="Spring S."/>
            <person name="Sikorski J."/>
            <person name="Goker M."/>
            <person name="Woyke T."/>
            <person name="Bristow J."/>
            <person name="Eisen J.A."/>
            <person name="Markowitz V."/>
            <person name="Hugenholtz P."/>
            <person name="Kyrpides N.C."/>
            <person name="Klenk H.P."/>
            <person name="Detter J.C."/>
        </authorList>
    </citation>
    <scope>NUCLEOTIDE SEQUENCE [LARGE SCALE GENOMIC DNA]</scope>
    <source>
        <strain evidence="8">DSM 8271 / FlGlyR</strain>
    </source>
</reference>
<evidence type="ECO:0000259" key="6">
    <source>
        <dbReference type="Pfam" id="PF06803"/>
    </source>
</evidence>
<feature type="domain" description="DUF1232" evidence="6">
    <location>
        <begin position="51"/>
        <end position="86"/>
    </location>
</feature>
<evidence type="ECO:0000256" key="2">
    <source>
        <dbReference type="ARBA" id="ARBA00022692"/>
    </source>
</evidence>
<organism evidence="7 8">
    <name type="scientific">Syntrophobotulus glycolicus (strain DSM 8271 / FlGlyR)</name>
    <dbReference type="NCBI Taxonomy" id="645991"/>
    <lineage>
        <taxon>Bacteria</taxon>
        <taxon>Bacillati</taxon>
        <taxon>Bacillota</taxon>
        <taxon>Clostridia</taxon>
        <taxon>Eubacteriales</taxon>
        <taxon>Desulfitobacteriaceae</taxon>
        <taxon>Syntrophobotulus</taxon>
    </lineage>
</organism>
<name>F0SWU8_SYNGF</name>
<protein>
    <recommendedName>
        <fullName evidence="6">DUF1232 domain-containing protein</fullName>
    </recommendedName>
</protein>
<accession>F0SWU8</accession>
<dbReference type="RefSeq" id="WP_013623509.1">
    <property type="nucleotide sequence ID" value="NC_015172.1"/>
</dbReference>
<comment type="subcellular location">
    <subcellularLocation>
        <location evidence="1">Endomembrane system</location>
        <topology evidence="1">Multi-pass membrane protein</topology>
    </subcellularLocation>
</comment>
<dbReference type="OrthoDB" id="9800202at2"/>
<dbReference type="HOGENOM" id="CLU_1805211_0_0_9"/>
<dbReference type="GO" id="GO:0012505">
    <property type="term" value="C:endomembrane system"/>
    <property type="evidence" value="ECO:0007669"/>
    <property type="project" value="UniProtKB-SubCell"/>
</dbReference>
<feature type="transmembrane region" description="Helical" evidence="5">
    <location>
        <begin position="71"/>
        <end position="91"/>
    </location>
</feature>
<dbReference type="KEGG" id="sgy:Sgly_0269"/>
<dbReference type="Pfam" id="PF06803">
    <property type="entry name" value="DUF1232"/>
    <property type="match status" value="1"/>
</dbReference>
<evidence type="ECO:0000256" key="4">
    <source>
        <dbReference type="ARBA" id="ARBA00023136"/>
    </source>
</evidence>
<dbReference type="eggNOG" id="COG3339">
    <property type="taxonomic scope" value="Bacteria"/>
</dbReference>
<gene>
    <name evidence="7" type="ordered locus">Sgly_0269</name>
</gene>
<feature type="transmembrane region" description="Helical" evidence="5">
    <location>
        <begin position="121"/>
        <end position="142"/>
    </location>
</feature>
<dbReference type="AlphaFoldDB" id="F0SWU8"/>
<reference evidence="8" key="2">
    <citation type="submission" date="2011-02" db="EMBL/GenBank/DDBJ databases">
        <title>The complete genome of Syntrophobotulus glycolicus DSM 8271.</title>
        <authorList>
            <person name="Lucas S."/>
            <person name="Copeland A."/>
            <person name="Lapidus A."/>
            <person name="Bruce D."/>
            <person name="Goodwin L."/>
            <person name="Pitluck S."/>
            <person name="Kyrpides N."/>
            <person name="Mavromatis K."/>
            <person name="Pagani I."/>
            <person name="Ivanova N."/>
            <person name="Mikhailova N."/>
            <person name="Chertkov O."/>
            <person name="Held B."/>
            <person name="Detter J.C."/>
            <person name="Tapia R."/>
            <person name="Han C."/>
            <person name="Land M."/>
            <person name="Hauser L."/>
            <person name="Markowitz V."/>
            <person name="Cheng J.-F."/>
            <person name="Hugenholtz P."/>
            <person name="Woyke T."/>
            <person name="Wu D."/>
            <person name="Spring S."/>
            <person name="Schroeder M."/>
            <person name="Brambilla E."/>
            <person name="Klenk H.-P."/>
            <person name="Eisen J.A."/>
        </authorList>
    </citation>
    <scope>NUCLEOTIDE SEQUENCE [LARGE SCALE GENOMIC DNA]</scope>
    <source>
        <strain evidence="8">DSM 8271 / FlGlyR</strain>
    </source>
</reference>